<dbReference type="EMBL" id="JANJYJ010000007">
    <property type="protein sequence ID" value="KAK3199791.1"/>
    <property type="molecule type" value="Genomic_DNA"/>
</dbReference>
<dbReference type="PANTHER" id="PTHR20961">
    <property type="entry name" value="GLYCOSYLTRANSFERASE"/>
    <property type="match status" value="1"/>
</dbReference>
<dbReference type="InterPro" id="IPR007657">
    <property type="entry name" value="Glycosyltransferase_61"/>
</dbReference>
<dbReference type="PANTHER" id="PTHR20961:SF108">
    <property type="entry name" value="GLYCOSYLTRANSFERASE"/>
    <property type="match status" value="1"/>
</dbReference>
<comment type="caution">
    <text evidence="1">The sequence shown here is derived from an EMBL/GenBank/DDBJ whole genome shotgun (WGS) entry which is preliminary data.</text>
</comment>
<evidence type="ECO:0000313" key="2">
    <source>
        <dbReference type="Proteomes" id="UP001281410"/>
    </source>
</evidence>
<keyword evidence="2" id="KW-1185">Reference proteome</keyword>
<name>A0AAE0A4H3_9ROSI</name>
<gene>
    <name evidence="1" type="ORF">Dsin_023206</name>
</gene>
<protein>
    <submittedName>
        <fullName evidence="1">Uncharacterized protein</fullName>
    </submittedName>
</protein>
<accession>A0AAE0A4H3</accession>
<proteinExistence type="predicted"/>
<sequence length="211" mass="24067">MVKEQQKLVIGATSLAFLLLLPLLYVACFHVNPLESWKHKLTNWRGNDQISIKKTNSSMEEVNYPLEFQLRRLVRGEDRIKLDNTGFSCHSDLHSDLCVVNKPVKVDKNASTVYIISYSNQSQVERLIKPYALQDDQTAMKWVSPVRILNEDSTSTSSSSMAPCRFTHDVPAVVFSSGGFTGNQFHEIDEIIIPLFITTRHFRSRSEVCHH</sequence>
<dbReference type="AlphaFoldDB" id="A0AAE0A4H3"/>
<reference evidence="1" key="1">
    <citation type="journal article" date="2023" name="Plant J.">
        <title>Genome sequences and population genomics provide insights into the demographic history, inbreeding, and mutation load of two 'living fossil' tree species of Dipteronia.</title>
        <authorList>
            <person name="Feng Y."/>
            <person name="Comes H.P."/>
            <person name="Chen J."/>
            <person name="Zhu S."/>
            <person name="Lu R."/>
            <person name="Zhang X."/>
            <person name="Li P."/>
            <person name="Qiu J."/>
            <person name="Olsen K.M."/>
            <person name="Qiu Y."/>
        </authorList>
    </citation>
    <scope>NUCLEOTIDE SEQUENCE</scope>
    <source>
        <strain evidence="1">NBL</strain>
    </source>
</reference>
<evidence type="ECO:0000313" key="1">
    <source>
        <dbReference type="EMBL" id="KAK3199791.1"/>
    </source>
</evidence>
<organism evidence="1 2">
    <name type="scientific">Dipteronia sinensis</name>
    <dbReference type="NCBI Taxonomy" id="43782"/>
    <lineage>
        <taxon>Eukaryota</taxon>
        <taxon>Viridiplantae</taxon>
        <taxon>Streptophyta</taxon>
        <taxon>Embryophyta</taxon>
        <taxon>Tracheophyta</taxon>
        <taxon>Spermatophyta</taxon>
        <taxon>Magnoliopsida</taxon>
        <taxon>eudicotyledons</taxon>
        <taxon>Gunneridae</taxon>
        <taxon>Pentapetalae</taxon>
        <taxon>rosids</taxon>
        <taxon>malvids</taxon>
        <taxon>Sapindales</taxon>
        <taxon>Sapindaceae</taxon>
        <taxon>Hippocastanoideae</taxon>
        <taxon>Acereae</taxon>
        <taxon>Dipteronia</taxon>
    </lineage>
</organism>
<dbReference type="GO" id="GO:0016757">
    <property type="term" value="F:glycosyltransferase activity"/>
    <property type="evidence" value="ECO:0007669"/>
    <property type="project" value="InterPro"/>
</dbReference>
<dbReference type="Proteomes" id="UP001281410">
    <property type="component" value="Unassembled WGS sequence"/>
</dbReference>